<evidence type="ECO:0000313" key="4">
    <source>
        <dbReference type="EMBL" id="KNB73409.1"/>
    </source>
</evidence>
<dbReference type="STRING" id="54915.ADS79_05490"/>
<dbReference type="Proteomes" id="UP000036834">
    <property type="component" value="Unassembled WGS sequence"/>
</dbReference>
<name>A0A0K9YXF9_9BACL</name>
<keyword evidence="1" id="KW-0472">Membrane</keyword>
<comment type="caution">
    <text evidence="4">The sequence shown here is derived from an EMBL/GenBank/DDBJ whole genome shotgun (WGS) entry which is preliminary data.</text>
</comment>
<protein>
    <recommendedName>
        <fullName evidence="2">Putative zinc-finger domain-containing protein</fullName>
    </recommendedName>
</protein>
<dbReference type="Pfam" id="PF13490">
    <property type="entry name" value="zf-HC2"/>
    <property type="match status" value="1"/>
</dbReference>
<dbReference type="OrthoDB" id="6194834at2"/>
<organism evidence="4 5">
    <name type="scientific">Brevibacillus reuszeri</name>
    <dbReference type="NCBI Taxonomy" id="54915"/>
    <lineage>
        <taxon>Bacteria</taxon>
        <taxon>Bacillati</taxon>
        <taxon>Bacillota</taxon>
        <taxon>Bacilli</taxon>
        <taxon>Bacillales</taxon>
        <taxon>Paenibacillaceae</taxon>
        <taxon>Brevibacillus</taxon>
    </lineage>
</organism>
<gene>
    <name evidence="4" type="ORF">ADS79_05490</name>
    <name evidence="3" type="ORF">BRE01_19100</name>
</gene>
<evidence type="ECO:0000259" key="2">
    <source>
        <dbReference type="Pfam" id="PF13490"/>
    </source>
</evidence>
<dbReference type="PATRIC" id="fig|54915.3.peg.6506"/>
<dbReference type="Proteomes" id="UP000319578">
    <property type="component" value="Unassembled WGS sequence"/>
</dbReference>
<evidence type="ECO:0000256" key="1">
    <source>
        <dbReference type="SAM" id="Phobius"/>
    </source>
</evidence>
<dbReference type="EMBL" id="LGIQ01000005">
    <property type="protein sequence ID" value="KNB73409.1"/>
    <property type="molecule type" value="Genomic_DNA"/>
</dbReference>
<reference evidence="5" key="1">
    <citation type="submission" date="2015-07" db="EMBL/GenBank/DDBJ databases">
        <title>Genome sequencing project for genomic taxonomy and phylogenomics of Bacillus-like bacteria.</title>
        <authorList>
            <person name="Liu B."/>
            <person name="Wang J."/>
            <person name="Zhu Y."/>
            <person name="Liu G."/>
            <person name="Chen Q."/>
            <person name="Chen Z."/>
            <person name="Lan J."/>
            <person name="Che J."/>
            <person name="Ge C."/>
            <person name="Shi H."/>
            <person name="Pan Z."/>
            <person name="Liu X."/>
        </authorList>
    </citation>
    <scope>NUCLEOTIDE SEQUENCE [LARGE SCALE GENOMIC DNA]</scope>
    <source>
        <strain evidence="5">DSM 9887</strain>
    </source>
</reference>
<keyword evidence="6" id="KW-1185">Reference proteome</keyword>
<keyword evidence="1" id="KW-1133">Transmembrane helix</keyword>
<accession>A0A0K9YXF9</accession>
<sequence length="223" mass="25661">MEQRLNCKIVQDLLPNYIEGLTSNITNQAIQEHLATCEDCKKVLESMTKETKEIKAVPYKQINFLKKIKRRQWTIAIRSVVISVLILLGVYYFFGSRDFPVPSNSVSVSDVYELSDGTIHYIISANVQAYISTTTSYNDGITEINRIYENRRLTSDEGKSFVSLPDRWTSVKHSNTSHVTTGIYYEGTGKNDRIIIWEKGMNIPKANAEQEAKYREYLEKKTR</sequence>
<evidence type="ECO:0000313" key="5">
    <source>
        <dbReference type="Proteomes" id="UP000036834"/>
    </source>
</evidence>
<evidence type="ECO:0000313" key="6">
    <source>
        <dbReference type="Proteomes" id="UP000319578"/>
    </source>
</evidence>
<keyword evidence="1" id="KW-0812">Transmembrane</keyword>
<dbReference type="AlphaFoldDB" id="A0A0K9YXF9"/>
<dbReference type="EMBL" id="BJON01000008">
    <property type="protein sequence ID" value="GED68208.1"/>
    <property type="molecule type" value="Genomic_DNA"/>
</dbReference>
<proteinExistence type="predicted"/>
<feature type="domain" description="Putative zinc-finger" evidence="2">
    <location>
        <begin position="7"/>
        <end position="40"/>
    </location>
</feature>
<evidence type="ECO:0000313" key="3">
    <source>
        <dbReference type="EMBL" id="GED68208.1"/>
    </source>
</evidence>
<dbReference type="InterPro" id="IPR027383">
    <property type="entry name" value="Znf_put"/>
</dbReference>
<dbReference type="RefSeq" id="WP_049737408.1">
    <property type="nucleotide sequence ID" value="NZ_BJON01000008.1"/>
</dbReference>
<reference evidence="3 6" key="3">
    <citation type="submission" date="2019-06" db="EMBL/GenBank/DDBJ databases">
        <title>Whole genome shotgun sequence of Brevibacillus reuszeri NBRC 15719.</title>
        <authorList>
            <person name="Hosoyama A."/>
            <person name="Uohara A."/>
            <person name="Ohji S."/>
            <person name="Ichikawa N."/>
        </authorList>
    </citation>
    <scope>NUCLEOTIDE SEQUENCE [LARGE SCALE GENOMIC DNA]</scope>
    <source>
        <strain evidence="3 6">NBRC 15719</strain>
    </source>
</reference>
<feature type="transmembrane region" description="Helical" evidence="1">
    <location>
        <begin position="75"/>
        <end position="94"/>
    </location>
</feature>
<reference evidence="4" key="2">
    <citation type="submission" date="2015-07" db="EMBL/GenBank/DDBJ databases">
        <title>MeaNS - Measles Nucleotide Surveillance Program.</title>
        <authorList>
            <person name="Tran T."/>
            <person name="Druce J."/>
        </authorList>
    </citation>
    <scope>NUCLEOTIDE SEQUENCE</scope>
    <source>
        <strain evidence="4">DSM 9887</strain>
    </source>
</reference>